<dbReference type="Proteomes" id="UP000678393">
    <property type="component" value="Unassembled WGS sequence"/>
</dbReference>
<dbReference type="PANTHER" id="PTHR13026">
    <property type="entry name" value="NNP-1 PROTEIN NOVEL NUCLEAR PROTEIN 1 NOP52"/>
    <property type="match status" value="1"/>
</dbReference>
<comment type="subcellular location">
    <subcellularLocation>
        <location evidence="1">Nucleus</location>
    </subcellularLocation>
</comment>
<feature type="region of interest" description="Disordered" evidence="5">
    <location>
        <begin position="262"/>
        <end position="296"/>
    </location>
</feature>
<dbReference type="GO" id="GO:0006364">
    <property type="term" value="P:rRNA processing"/>
    <property type="evidence" value="ECO:0007669"/>
    <property type="project" value="UniProtKB-KW"/>
</dbReference>
<evidence type="ECO:0000256" key="3">
    <source>
        <dbReference type="ARBA" id="ARBA00022552"/>
    </source>
</evidence>
<dbReference type="GO" id="GO:0030688">
    <property type="term" value="C:preribosome, small subunit precursor"/>
    <property type="evidence" value="ECO:0007669"/>
    <property type="project" value="InterPro"/>
</dbReference>
<evidence type="ECO:0000313" key="6">
    <source>
        <dbReference type="EMBL" id="CAG5134622.1"/>
    </source>
</evidence>
<keyword evidence="3" id="KW-0698">rRNA processing</keyword>
<proteinExistence type="inferred from homology"/>
<keyword evidence="4" id="KW-0539">Nucleus</keyword>
<dbReference type="InterPro" id="IPR010301">
    <property type="entry name" value="RRP1"/>
</dbReference>
<reference evidence="6" key="1">
    <citation type="submission" date="2021-04" db="EMBL/GenBank/DDBJ databases">
        <authorList>
            <consortium name="Molecular Ecology Group"/>
        </authorList>
    </citation>
    <scope>NUCLEOTIDE SEQUENCE</scope>
</reference>
<dbReference type="AlphaFoldDB" id="A0A8S4A2R9"/>
<sequence length="696" mass="77202">EELSQRITNLLKCFPETGDGLRFVSVFLETMSREWNGIDRLRLDKFMMMMRDMLHQTFLLMSKGDWQEDDCRQLALSIYKHVMCAHEAGLPDGLKLHLADIFLDELGKVPTEQLTSKALLILLQPFIEFILLTNKPELAHRVISRIIYKAMKPASTSNAVVTGGDAESDSVDDMDQADEDMEVDAPDRQKVDQPSFHLDKAVLVNWLFDLAGRKVIRASNRALVYKVMRKYSDLSSNNLGQSGNEEEQNFVCDIRFLKHDGKAVDQQQGGQASRKRKKKRKNIEHGDSDNIPGSIESDVLNTVAAVKVKKRKSGDENKPSATQKDDHLQSPSPGNKVKKCKITTPDLNSADSCARATFIPSRKRKYLTDDSDNLPAKKNKLRLSSEAELTDGHVRKPPKKKRISAEETCLIDPTEEGTLELDVESDTNSNARPKYRSISPAKSIPAVCAVELVKYRASSASYLGKTDLSRLQTKPLSPKARKQRMSLSDCSDDRNFTEGASLPSEKQLSIKSRDNSVGSVKSSPSAEKVGAVSESPKTKLNRKLTPVLQENIHLATSVPFSLEKTPNITKAEDEAGSSGMTLSAKKKVIFDLRRNRANKFQDYLKSLAKQPEAPFEPTKSPVVGILKSPVISPALTPSSSETSQLSSKKGAAYRRRLSAPGSLVNTPGKKKKRSLFNKGQRDQSPSVGKGKTKHRS</sequence>
<feature type="compositionally biased region" description="Basic and acidic residues" evidence="5">
    <location>
        <begin position="313"/>
        <end position="328"/>
    </location>
</feature>
<gene>
    <name evidence="6" type="ORF">CUNI_LOCUS20180</name>
</gene>
<feature type="non-terminal residue" evidence="6">
    <location>
        <position position="1"/>
    </location>
</feature>
<accession>A0A8S4A2R9</accession>
<feature type="region of interest" description="Disordered" evidence="5">
    <location>
        <begin position="473"/>
        <end position="538"/>
    </location>
</feature>
<protein>
    <submittedName>
        <fullName evidence="6">Uncharacterized protein</fullName>
    </submittedName>
</protein>
<feature type="region of interest" description="Disordered" evidence="5">
    <location>
        <begin position="308"/>
        <end position="339"/>
    </location>
</feature>
<dbReference type="EMBL" id="CAJHNH020007423">
    <property type="protein sequence ID" value="CAG5134622.1"/>
    <property type="molecule type" value="Genomic_DNA"/>
</dbReference>
<feature type="compositionally biased region" description="Low complexity" evidence="5">
    <location>
        <begin position="638"/>
        <end position="647"/>
    </location>
</feature>
<evidence type="ECO:0000256" key="5">
    <source>
        <dbReference type="SAM" id="MobiDB-lite"/>
    </source>
</evidence>
<feature type="compositionally biased region" description="Polar residues" evidence="5">
    <location>
        <begin position="504"/>
        <end position="525"/>
    </location>
</feature>
<organism evidence="6 7">
    <name type="scientific">Candidula unifasciata</name>
    <dbReference type="NCBI Taxonomy" id="100452"/>
    <lineage>
        <taxon>Eukaryota</taxon>
        <taxon>Metazoa</taxon>
        <taxon>Spiralia</taxon>
        <taxon>Lophotrochozoa</taxon>
        <taxon>Mollusca</taxon>
        <taxon>Gastropoda</taxon>
        <taxon>Heterobranchia</taxon>
        <taxon>Euthyneura</taxon>
        <taxon>Panpulmonata</taxon>
        <taxon>Eupulmonata</taxon>
        <taxon>Stylommatophora</taxon>
        <taxon>Helicina</taxon>
        <taxon>Helicoidea</taxon>
        <taxon>Geomitridae</taxon>
        <taxon>Candidula</taxon>
    </lineage>
</organism>
<keyword evidence="7" id="KW-1185">Reference proteome</keyword>
<dbReference type="GO" id="GO:0005634">
    <property type="term" value="C:nucleus"/>
    <property type="evidence" value="ECO:0007669"/>
    <property type="project" value="UniProtKB-SubCell"/>
</dbReference>
<comment type="similarity">
    <text evidence="2">Belongs to the RRP1 family.</text>
</comment>
<name>A0A8S4A2R9_9EUPU</name>
<dbReference type="OrthoDB" id="2019504at2759"/>
<dbReference type="Pfam" id="PF05997">
    <property type="entry name" value="Nop52"/>
    <property type="match status" value="1"/>
</dbReference>
<feature type="compositionally biased region" description="Basic residues" evidence="5">
    <location>
        <begin position="273"/>
        <end position="282"/>
    </location>
</feature>
<evidence type="ECO:0000313" key="7">
    <source>
        <dbReference type="Proteomes" id="UP000678393"/>
    </source>
</evidence>
<feature type="region of interest" description="Disordered" evidence="5">
    <location>
        <begin position="158"/>
        <end position="190"/>
    </location>
</feature>
<feature type="compositionally biased region" description="Acidic residues" evidence="5">
    <location>
        <begin position="166"/>
        <end position="184"/>
    </location>
</feature>
<evidence type="ECO:0000256" key="1">
    <source>
        <dbReference type="ARBA" id="ARBA00004123"/>
    </source>
</evidence>
<evidence type="ECO:0000256" key="4">
    <source>
        <dbReference type="ARBA" id="ARBA00023242"/>
    </source>
</evidence>
<evidence type="ECO:0000256" key="2">
    <source>
        <dbReference type="ARBA" id="ARBA00006374"/>
    </source>
</evidence>
<feature type="region of interest" description="Disordered" evidence="5">
    <location>
        <begin position="632"/>
        <end position="696"/>
    </location>
</feature>
<dbReference type="PANTHER" id="PTHR13026:SF0">
    <property type="entry name" value="RIBOSOMAL RNA PROCESSING 1B"/>
    <property type="match status" value="1"/>
</dbReference>
<comment type="caution">
    <text evidence="6">The sequence shown here is derived from an EMBL/GenBank/DDBJ whole genome shotgun (WGS) entry which is preliminary data.</text>
</comment>